<accession>A0A158D071</accession>
<keyword evidence="3" id="KW-1185">Reference proteome</keyword>
<dbReference type="GO" id="GO:0005524">
    <property type="term" value="F:ATP binding"/>
    <property type="evidence" value="ECO:0007669"/>
    <property type="project" value="UniProtKB-KW"/>
</dbReference>
<keyword evidence="2" id="KW-0067">ATP-binding</keyword>
<dbReference type="STRING" id="1777141.AWB80_06070"/>
<dbReference type="RefSeq" id="WP_061178423.1">
    <property type="nucleotide sequence ID" value="NZ_FCOE02000028.1"/>
</dbReference>
<organism evidence="2 3">
    <name type="scientific">Caballeronia pedi</name>
    <dbReference type="NCBI Taxonomy" id="1777141"/>
    <lineage>
        <taxon>Bacteria</taxon>
        <taxon>Pseudomonadati</taxon>
        <taxon>Pseudomonadota</taxon>
        <taxon>Betaproteobacteria</taxon>
        <taxon>Burkholderiales</taxon>
        <taxon>Burkholderiaceae</taxon>
        <taxon>Caballeronia</taxon>
    </lineage>
</organism>
<evidence type="ECO:0000313" key="2">
    <source>
        <dbReference type="EMBL" id="SAK87616.1"/>
    </source>
</evidence>
<keyword evidence="2" id="KW-0547">Nucleotide-binding</keyword>
<sequence length="239" mass="26998">MISLIDVTDSPKVFGSHLSLFSHADLDLPQGRFALLSRTPELHRSVIDVLAGLRPPREGFVKHHGLVSWPLGRQGFIRGKASGLHMIHFVSSLYELDAKATIELVADLLTTPEHLARPMEHWPLYTRQEFSFALALAPAFDVYVIDGAIPFEPCRFTRLWLALFEERLVGRTLILSTYRQNQLADYCTKGLVYERSGLRIEEDLDECIRRYPTRRSRSESADTGEELPADAFSGGQFGL</sequence>
<dbReference type="EMBL" id="FCOE02000028">
    <property type="protein sequence ID" value="SAK87616.1"/>
    <property type="molecule type" value="Genomic_DNA"/>
</dbReference>
<dbReference type="Proteomes" id="UP000054911">
    <property type="component" value="Unassembled WGS sequence"/>
</dbReference>
<dbReference type="OrthoDB" id="8658278at2"/>
<dbReference type="AlphaFoldDB" id="A0A158D071"/>
<evidence type="ECO:0000256" key="1">
    <source>
        <dbReference type="SAM" id="MobiDB-lite"/>
    </source>
</evidence>
<gene>
    <name evidence="2" type="ORF">AWB80_06070</name>
</gene>
<feature type="region of interest" description="Disordered" evidence="1">
    <location>
        <begin position="215"/>
        <end position="239"/>
    </location>
</feature>
<comment type="caution">
    <text evidence="2">The sequence shown here is derived from an EMBL/GenBank/DDBJ whole genome shotgun (WGS) entry which is preliminary data.</text>
</comment>
<proteinExistence type="predicted"/>
<reference evidence="2" key="1">
    <citation type="submission" date="2016-01" db="EMBL/GenBank/DDBJ databases">
        <authorList>
            <person name="Peeters C."/>
        </authorList>
    </citation>
    <scope>NUCLEOTIDE SEQUENCE [LARGE SCALE GENOMIC DNA]</scope>
    <source>
        <strain evidence="2">LMG 29323</strain>
    </source>
</reference>
<evidence type="ECO:0000313" key="3">
    <source>
        <dbReference type="Proteomes" id="UP000054911"/>
    </source>
</evidence>
<protein>
    <submittedName>
        <fullName evidence="2">ATP-binding protein</fullName>
    </submittedName>
</protein>
<name>A0A158D071_9BURK</name>